<reference evidence="4 5" key="1">
    <citation type="submission" date="2019-11" db="EMBL/GenBank/DDBJ databases">
        <title>Paenibacillus monticola sp. nov., a novel PGPR strain isolated from mountain sample in China.</title>
        <authorList>
            <person name="Zhao Q."/>
            <person name="Li H.-P."/>
            <person name="Zhang J.-L."/>
        </authorList>
    </citation>
    <scope>NUCLEOTIDE SEQUENCE [LARGE SCALE GENOMIC DNA]</scope>
    <source>
        <strain evidence="4 5">LC-T2</strain>
    </source>
</reference>
<sequence length="239" mass="27179">MVKPLTKGGKQDNPLLICFPFAGGYSASLRPLGTLLEGTFRVLCIDPPGHANPLPLVDDLERLVDLYEEAIAPYMLQPFYLFGHSMGGMIVFRLTQRLELKGIRPEGVVISAVYPPHREPERVGHLTDKAFLDYLVRLGGIPPELAEERELLEFFLPIFRSDFRAMETFVPTAPAKLRCPVHILNGKQDRRYYEMMPEWGRWAEQAEFHSFEGGHMFVLSETEQVSELLQKMAASDRCD</sequence>
<dbReference type="AlphaFoldDB" id="A0A7X2H9V0"/>
<dbReference type="Gene3D" id="3.40.50.1820">
    <property type="entry name" value="alpha/beta hydrolase"/>
    <property type="match status" value="1"/>
</dbReference>
<comment type="caution">
    <text evidence="4">The sequence shown here is derived from an EMBL/GenBank/DDBJ whole genome shotgun (WGS) entry which is preliminary data.</text>
</comment>
<dbReference type="PANTHER" id="PTHR11487">
    <property type="entry name" value="THIOESTERASE"/>
    <property type="match status" value="1"/>
</dbReference>
<protein>
    <submittedName>
        <fullName evidence="4">Alpha/beta fold hydrolase</fullName>
    </submittedName>
</protein>
<organism evidence="4 5">
    <name type="scientific">Paenibacillus monticola</name>
    <dbReference type="NCBI Taxonomy" id="2666075"/>
    <lineage>
        <taxon>Bacteria</taxon>
        <taxon>Bacillati</taxon>
        <taxon>Bacillota</taxon>
        <taxon>Bacilli</taxon>
        <taxon>Bacillales</taxon>
        <taxon>Paenibacillaceae</taxon>
        <taxon>Paenibacillus</taxon>
    </lineage>
</organism>
<dbReference type="InterPro" id="IPR012223">
    <property type="entry name" value="TEII"/>
</dbReference>
<name>A0A7X2H9V0_9BACL</name>
<feature type="domain" description="Thioesterase TesA-like" evidence="3">
    <location>
        <begin position="17"/>
        <end position="229"/>
    </location>
</feature>
<dbReference type="RefSeq" id="WP_154121738.1">
    <property type="nucleotide sequence ID" value="NZ_WJXB01000012.1"/>
</dbReference>
<evidence type="ECO:0000313" key="4">
    <source>
        <dbReference type="EMBL" id="MRN56075.1"/>
    </source>
</evidence>
<keyword evidence="2 4" id="KW-0378">Hydrolase</keyword>
<dbReference type="SUPFAM" id="SSF53474">
    <property type="entry name" value="alpha/beta-Hydrolases"/>
    <property type="match status" value="1"/>
</dbReference>
<dbReference type="GO" id="GO:0008610">
    <property type="term" value="P:lipid biosynthetic process"/>
    <property type="evidence" value="ECO:0007669"/>
    <property type="project" value="TreeGrafter"/>
</dbReference>
<evidence type="ECO:0000256" key="2">
    <source>
        <dbReference type="ARBA" id="ARBA00022801"/>
    </source>
</evidence>
<dbReference type="InterPro" id="IPR029058">
    <property type="entry name" value="AB_hydrolase_fold"/>
</dbReference>
<proteinExistence type="inferred from homology"/>
<dbReference type="SMART" id="SM00824">
    <property type="entry name" value="PKS_TE"/>
    <property type="match status" value="1"/>
</dbReference>
<dbReference type="Pfam" id="PF00975">
    <property type="entry name" value="Thioesterase"/>
    <property type="match status" value="1"/>
</dbReference>
<dbReference type="GO" id="GO:0016787">
    <property type="term" value="F:hydrolase activity"/>
    <property type="evidence" value="ECO:0007669"/>
    <property type="project" value="UniProtKB-KW"/>
</dbReference>
<dbReference type="PANTHER" id="PTHR11487:SF0">
    <property type="entry name" value="S-ACYL FATTY ACID SYNTHASE THIOESTERASE, MEDIUM CHAIN"/>
    <property type="match status" value="1"/>
</dbReference>
<dbReference type="Proteomes" id="UP000463051">
    <property type="component" value="Unassembled WGS sequence"/>
</dbReference>
<keyword evidence="5" id="KW-1185">Reference proteome</keyword>
<dbReference type="InterPro" id="IPR020802">
    <property type="entry name" value="TesA-like"/>
</dbReference>
<gene>
    <name evidence="4" type="ORF">GJB61_24170</name>
</gene>
<evidence type="ECO:0000256" key="1">
    <source>
        <dbReference type="ARBA" id="ARBA00007169"/>
    </source>
</evidence>
<evidence type="ECO:0000259" key="3">
    <source>
        <dbReference type="SMART" id="SM00824"/>
    </source>
</evidence>
<dbReference type="EMBL" id="WJXB01000012">
    <property type="protein sequence ID" value="MRN56075.1"/>
    <property type="molecule type" value="Genomic_DNA"/>
</dbReference>
<evidence type="ECO:0000313" key="5">
    <source>
        <dbReference type="Proteomes" id="UP000463051"/>
    </source>
</evidence>
<accession>A0A7X2H9V0</accession>
<comment type="similarity">
    <text evidence="1">Belongs to the thioesterase family.</text>
</comment>
<dbReference type="InterPro" id="IPR001031">
    <property type="entry name" value="Thioesterase"/>
</dbReference>